<evidence type="ECO:0000313" key="1">
    <source>
        <dbReference type="EMBL" id="KAH3847080.1"/>
    </source>
</evidence>
<reference evidence="1" key="1">
    <citation type="journal article" date="2019" name="bioRxiv">
        <title>The Genome of the Zebra Mussel, Dreissena polymorpha: A Resource for Invasive Species Research.</title>
        <authorList>
            <person name="McCartney M.A."/>
            <person name="Auch B."/>
            <person name="Kono T."/>
            <person name="Mallez S."/>
            <person name="Zhang Y."/>
            <person name="Obille A."/>
            <person name="Becker A."/>
            <person name="Abrahante J.E."/>
            <person name="Garbe J."/>
            <person name="Badalamenti J.P."/>
            <person name="Herman A."/>
            <person name="Mangelson H."/>
            <person name="Liachko I."/>
            <person name="Sullivan S."/>
            <person name="Sone E.D."/>
            <person name="Koren S."/>
            <person name="Silverstein K.A.T."/>
            <person name="Beckman K.B."/>
            <person name="Gohl D.M."/>
        </authorList>
    </citation>
    <scope>NUCLEOTIDE SEQUENCE</scope>
    <source>
        <strain evidence="1">Duluth1</strain>
        <tissue evidence="1">Whole animal</tissue>
    </source>
</reference>
<reference evidence="1" key="2">
    <citation type="submission" date="2020-11" db="EMBL/GenBank/DDBJ databases">
        <authorList>
            <person name="McCartney M.A."/>
            <person name="Auch B."/>
            <person name="Kono T."/>
            <person name="Mallez S."/>
            <person name="Becker A."/>
            <person name="Gohl D.M."/>
            <person name="Silverstein K.A.T."/>
            <person name="Koren S."/>
            <person name="Bechman K.B."/>
            <person name="Herman A."/>
            <person name="Abrahante J.E."/>
            <person name="Garbe J."/>
        </authorList>
    </citation>
    <scope>NUCLEOTIDE SEQUENCE</scope>
    <source>
        <strain evidence="1">Duluth1</strain>
        <tissue evidence="1">Whole animal</tissue>
    </source>
</reference>
<dbReference type="AlphaFoldDB" id="A0A9D4QYT7"/>
<name>A0A9D4QYT7_DREPO</name>
<gene>
    <name evidence="1" type="ORF">DPMN_089394</name>
</gene>
<proteinExistence type="predicted"/>
<dbReference type="Proteomes" id="UP000828390">
    <property type="component" value="Unassembled WGS sequence"/>
</dbReference>
<keyword evidence="2" id="KW-1185">Reference proteome</keyword>
<accession>A0A9D4QYT7</accession>
<dbReference type="EMBL" id="JAIWYP010000003">
    <property type="protein sequence ID" value="KAH3847080.1"/>
    <property type="molecule type" value="Genomic_DNA"/>
</dbReference>
<protein>
    <submittedName>
        <fullName evidence="1">Uncharacterized protein</fullName>
    </submittedName>
</protein>
<sequence length="86" mass="9780">MVRNLTDLNTVVRETSLRRQLIQSVEGNGSDVKPEMYVFVTSNKAYGAAVYICNRNESRLVISKNICTRVSTQLSHIYNRSIGFPR</sequence>
<organism evidence="1 2">
    <name type="scientific">Dreissena polymorpha</name>
    <name type="common">Zebra mussel</name>
    <name type="synonym">Mytilus polymorpha</name>
    <dbReference type="NCBI Taxonomy" id="45954"/>
    <lineage>
        <taxon>Eukaryota</taxon>
        <taxon>Metazoa</taxon>
        <taxon>Spiralia</taxon>
        <taxon>Lophotrochozoa</taxon>
        <taxon>Mollusca</taxon>
        <taxon>Bivalvia</taxon>
        <taxon>Autobranchia</taxon>
        <taxon>Heteroconchia</taxon>
        <taxon>Euheterodonta</taxon>
        <taxon>Imparidentia</taxon>
        <taxon>Neoheterodontei</taxon>
        <taxon>Myida</taxon>
        <taxon>Dreissenoidea</taxon>
        <taxon>Dreissenidae</taxon>
        <taxon>Dreissena</taxon>
    </lineage>
</organism>
<comment type="caution">
    <text evidence="1">The sequence shown here is derived from an EMBL/GenBank/DDBJ whole genome shotgun (WGS) entry which is preliminary data.</text>
</comment>
<evidence type="ECO:0000313" key="2">
    <source>
        <dbReference type="Proteomes" id="UP000828390"/>
    </source>
</evidence>